<evidence type="ECO:0000313" key="2">
    <source>
        <dbReference type="Proteomes" id="UP000005239"/>
    </source>
</evidence>
<keyword evidence="2" id="KW-1185">Reference proteome</keyword>
<proteinExistence type="predicted"/>
<name>A0A454XN37_PRIPA</name>
<dbReference type="AlphaFoldDB" id="A0A454XN37"/>
<organism evidence="1 2">
    <name type="scientific">Pristionchus pacificus</name>
    <name type="common">Parasitic nematode worm</name>
    <dbReference type="NCBI Taxonomy" id="54126"/>
    <lineage>
        <taxon>Eukaryota</taxon>
        <taxon>Metazoa</taxon>
        <taxon>Ecdysozoa</taxon>
        <taxon>Nematoda</taxon>
        <taxon>Chromadorea</taxon>
        <taxon>Rhabditida</taxon>
        <taxon>Rhabditina</taxon>
        <taxon>Diplogasteromorpha</taxon>
        <taxon>Diplogasteroidea</taxon>
        <taxon>Neodiplogasteridae</taxon>
        <taxon>Pristionchus</taxon>
    </lineage>
</organism>
<accession>A0A454XN37</accession>
<dbReference type="Proteomes" id="UP000005239">
    <property type="component" value="Unassembled WGS sequence"/>
</dbReference>
<gene>
    <name evidence="1" type="primary">WBGene00117267</name>
</gene>
<reference evidence="2" key="1">
    <citation type="journal article" date="2008" name="Nat. Genet.">
        <title>The Pristionchus pacificus genome provides a unique perspective on nematode lifestyle and parasitism.</title>
        <authorList>
            <person name="Dieterich C."/>
            <person name="Clifton S.W."/>
            <person name="Schuster L.N."/>
            <person name="Chinwalla A."/>
            <person name="Delehaunty K."/>
            <person name="Dinkelacker I."/>
            <person name="Fulton L."/>
            <person name="Fulton R."/>
            <person name="Godfrey J."/>
            <person name="Minx P."/>
            <person name="Mitreva M."/>
            <person name="Roeseler W."/>
            <person name="Tian H."/>
            <person name="Witte H."/>
            <person name="Yang S.P."/>
            <person name="Wilson R.K."/>
            <person name="Sommer R.J."/>
        </authorList>
    </citation>
    <scope>NUCLEOTIDE SEQUENCE [LARGE SCALE GENOMIC DNA]</scope>
    <source>
        <strain evidence="2">PS312</strain>
    </source>
</reference>
<reference evidence="1" key="2">
    <citation type="submission" date="2022-06" db="UniProtKB">
        <authorList>
            <consortium name="EnsemblMetazoa"/>
        </authorList>
    </citation>
    <scope>IDENTIFICATION</scope>
    <source>
        <strain evidence="1">PS312</strain>
    </source>
</reference>
<sequence length="334" mass="38991">MENITEDVQWVMDLFHGEPSSYIILYAGYALLALMVVACVKEGVFWKRAHDVFLLLFFAGDMDMLELNSKYFLFSQQNPVDHCGVNNLHAIISVKRKLHYTNKPTFQCRWCQLFRWMLINHFTYSFVEAVVSIYRFVTRTLEKAMPVCFVYVALGLYFGLQAFFFYYSFGKPGTLINLLVSVNDDVPFILRVLGIINTIIYFGCIPVAPILSVIMRTKDKKSPVEKNEWSVAAFNIPSTFSTLFLVYFTWWVMAVPHEKLAPEYRELVKMVYFWSFIFQYFRFFILTVSAIVLVGDIRRAVLSLLLRPNEKPNKEHFIIPQLIANPNYIDDNLN</sequence>
<protein>
    <submittedName>
        <fullName evidence="1">Uncharacterized protein</fullName>
    </submittedName>
</protein>
<dbReference type="EnsemblMetazoa" id="PPA27713.1">
    <property type="protein sequence ID" value="PPA27713.1"/>
    <property type="gene ID" value="WBGene00117267"/>
</dbReference>
<accession>A0A8R1YR75</accession>
<evidence type="ECO:0000313" key="1">
    <source>
        <dbReference type="EnsemblMetazoa" id="PPA27713.1"/>
    </source>
</evidence>